<dbReference type="AlphaFoldDB" id="A0AA87F967"/>
<protein>
    <submittedName>
        <fullName evidence="1">Uncharacterized protein</fullName>
    </submittedName>
</protein>
<reference evidence="1 2" key="1">
    <citation type="submission" date="2011-03" db="EMBL/GenBank/DDBJ databases">
        <title>Deep-sequencing identification of multiple resistance mechanism for the high antibiotic-resistance strain Streptococcus suis R61.</title>
        <authorList>
            <person name="Hu P."/>
            <person name="Yang M."/>
            <person name="Jin M."/>
            <person name="Xiao J."/>
        </authorList>
    </citation>
    <scope>NUCLEOTIDE SEQUENCE [LARGE SCALE GENOMIC DNA]</scope>
    <source>
        <strain evidence="1 2">R61</strain>
    </source>
</reference>
<comment type="caution">
    <text evidence="1">The sequence shown here is derived from an EMBL/GenBank/DDBJ whole genome shotgun (WGS) entry which is preliminary data.</text>
</comment>
<accession>A0AA87F967</accession>
<evidence type="ECO:0000313" key="2">
    <source>
        <dbReference type="Proteomes" id="UP000004014"/>
    </source>
</evidence>
<gene>
    <name evidence="1" type="ORF">SSUR61_0084</name>
</gene>
<dbReference type="Proteomes" id="UP000004014">
    <property type="component" value="Unassembled WGS sequence"/>
</dbReference>
<organism evidence="1 2">
    <name type="scientific">Streptococcus suis R61</name>
    <dbReference type="NCBI Taxonomy" id="996306"/>
    <lineage>
        <taxon>Bacteria</taxon>
        <taxon>Bacillati</taxon>
        <taxon>Bacillota</taxon>
        <taxon>Bacilli</taxon>
        <taxon>Lactobacillales</taxon>
        <taxon>Streptococcaceae</taxon>
        <taxon>Streptococcus</taxon>
    </lineage>
</organism>
<dbReference type="EMBL" id="AEYY01000034">
    <property type="protein sequence ID" value="EHC02921.1"/>
    <property type="molecule type" value="Genomic_DNA"/>
</dbReference>
<sequence>MYSPFPRTEKNDFEKTDKDSKIFWTNFGQDTTFIPASF</sequence>
<evidence type="ECO:0000313" key="1">
    <source>
        <dbReference type="EMBL" id="EHC02921.1"/>
    </source>
</evidence>
<name>A0AA87F967_STRSU</name>
<proteinExistence type="predicted"/>